<reference evidence="4 5" key="1">
    <citation type="journal article" date="2023" name="Hortic Res">
        <title>Pangenome of water caltrop reveals structural variations and asymmetric subgenome divergence after allopolyploidization.</title>
        <authorList>
            <person name="Zhang X."/>
            <person name="Chen Y."/>
            <person name="Wang L."/>
            <person name="Yuan Y."/>
            <person name="Fang M."/>
            <person name="Shi L."/>
            <person name="Lu R."/>
            <person name="Comes H.P."/>
            <person name="Ma Y."/>
            <person name="Chen Y."/>
            <person name="Huang G."/>
            <person name="Zhou Y."/>
            <person name="Zheng Z."/>
            <person name="Qiu Y."/>
        </authorList>
    </citation>
    <scope>NUCLEOTIDE SEQUENCE [LARGE SCALE GENOMIC DNA]</scope>
    <source>
        <strain evidence="4">F231</strain>
    </source>
</reference>
<name>A0AAN7LKI5_TRANT</name>
<dbReference type="Pfam" id="PF23041">
    <property type="entry name" value="DUF7036"/>
    <property type="match status" value="1"/>
</dbReference>
<dbReference type="PANTHER" id="PTHR33826:SF2">
    <property type="entry name" value="HYDROXYPROLINE-RICH GLYCOPROTEIN FAMILY PROTEIN"/>
    <property type="match status" value="1"/>
</dbReference>
<evidence type="ECO:0000259" key="3">
    <source>
        <dbReference type="Pfam" id="PF23041"/>
    </source>
</evidence>
<keyword evidence="2" id="KW-1133">Transmembrane helix</keyword>
<dbReference type="PANTHER" id="PTHR33826">
    <property type="entry name" value="F20B24.21"/>
    <property type="match status" value="1"/>
</dbReference>
<proteinExistence type="predicted"/>
<gene>
    <name evidence="4" type="ORF">SAY86_011614</name>
</gene>
<accession>A0AAN7LKI5</accession>
<keyword evidence="2" id="KW-0812">Transmembrane</keyword>
<feature type="compositionally biased region" description="Basic and acidic residues" evidence="1">
    <location>
        <begin position="34"/>
        <end position="44"/>
    </location>
</feature>
<evidence type="ECO:0000256" key="2">
    <source>
        <dbReference type="SAM" id="Phobius"/>
    </source>
</evidence>
<evidence type="ECO:0000256" key="1">
    <source>
        <dbReference type="SAM" id="MobiDB-lite"/>
    </source>
</evidence>
<keyword evidence="5" id="KW-1185">Reference proteome</keyword>
<feature type="transmembrane region" description="Helical" evidence="2">
    <location>
        <begin position="137"/>
        <end position="159"/>
    </location>
</feature>
<dbReference type="InterPro" id="IPR055464">
    <property type="entry name" value="DUF7036"/>
</dbReference>
<organism evidence="4 5">
    <name type="scientific">Trapa natans</name>
    <name type="common">Water chestnut</name>
    <dbReference type="NCBI Taxonomy" id="22666"/>
    <lineage>
        <taxon>Eukaryota</taxon>
        <taxon>Viridiplantae</taxon>
        <taxon>Streptophyta</taxon>
        <taxon>Embryophyta</taxon>
        <taxon>Tracheophyta</taxon>
        <taxon>Spermatophyta</taxon>
        <taxon>Magnoliopsida</taxon>
        <taxon>eudicotyledons</taxon>
        <taxon>Gunneridae</taxon>
        <taxon>Pentapetalae</taxon>
        <taxon>rosids</taxon>
        <taxon>malvids</taxon>
        <taxon>Myrtales</taxon>
        <taxon>Lythraceae</taxon>
        <taxon>Trapa</taxon>
    </lineage>
</organism>
<dbReference type="AlphaFoldDB" id="A0AAN7LKI5"/>
<keyword evidence="2" id="KW-0472">Membrane</keyword>
<feature type="domain" description="DUF7036" evidence="3">
    <location>
        <begin position="251"/>
        <end position="329"/>
    </location>
</feature>
<evidence type="ECO:0000313" key="4">
    <source>
        <dbReference type="EMBL" id="KAK4787781.1"/>
    </source>
</evidence>
<feature type="region of interest" description="Disordered" evidence="1">
    <location>
        <begin position="22"/>
        <end position="63"/>
    </location>
</feature>
<dbReference type="EMBL" id="JAXQNO010000012">
    <property type="protein sequence ID" value="KAK4787781.1"/>
    <property type="molecule type" value="Genomic_DNA"/>
</dbReference>
<evidence type="ECO:0000313" key="5">
    <source>
        <dbReference type="Proteomes" id="UP001346149"/>
    </source>
</evidence>
<comment type="caution">
    <text evidence="4">The sequence shown here is derived from an EMBL/GenBank/DDBJ whole genome shotgun (WGS) entry which is preliminary data.</text>
</comment>
<dbReference type="Proteomes" id="UP001346149">
    <property type="component" value="Unassembled WGS sequence"/>
</dbReference>
<sequence>MITEPPRLMVQDAKETDIYRLEKTTNEWPNSKKRMMEGAERKTMAEAPASSEANGEAADRSSAKRAGVSPAVSALLSSNGVAWCISFASRRFLWLMSKGSAEEGQEPHRNHHSVSVTSEPSCNPRIRCRCGWVLRHVGLKCVVFHVLSVAGFLSAAFWLLPFLNLGDQRDLYLDSRFKGHGIVASFYVAKLFSFLKHNIMQLKDDISGEMNAPNIKFGDPFSFEVMKCHGGISVIPTQSAHLLQKVQIYFNFTLIFSIEQAQESFYELKSQLKSGLHLSPYENLYISLSNLRGSTVHAPTIVQSSVLLAMGTQPSKPLLQQLAQIIKGNSHSTNPRPKQYYFWEGQTSLSFLPIATFFGWW</sequence>
<protein>
    <recommendedName>
        <fullName evidence="3">DUF7036 domain-containing protein</fullName>
    </recommendedName>
</protein>